<accession>A0AAD7Y6H6</accession>
<organism evidence="1 2">
    <name type="scientific">Mythimna separata</name>
    <name type="common">Oriental armyworm</name>
    <name type="synonym">Pseudaletia separata</name>
    <dbReference type="NCBI Taxonomy" id="271217"/>
    <lineage>
        <taxon>Eukaryota</taxon>
        <taxon>Metazoa</taxon>
        <taxon>Ecdysozoa</taxon>
        <taxon>Arthropoda</taxon>
        <taxon>Hexapoda</taxon>
        <taxon>Insecta</taxon>
        <taxon>Pterygota</taxon>
        <taxon>Neoptera</taxon>
        <taxon>Endopterygota</taxon>
        <taxon>Lepidoptera</taxon>
        <taxon>Glossata</taxon>
        <taxon>Ditrysia</taxon>
        <taxon>Noctuoidea</taxon>
        <taxon>Noctuidae</taxon>
        <taxon>Noctuinae</taxon>
        <taxon>Hadenini</taxon>
        <taxon>Mythimna</taxon>
    </lineage>
</organism>
<gene>
    <name evidence="1" type="ORF">PYW07_013467</name>
</gene>
<comment type="caution">
    <text evidence="1">The sequence shown here is derived from an EMBL/GenBank/DDBJ whole genome shotgun (WGS) entry which is preliminary data.</text>
</comment>
<reference evidence="1" key="1">
    <citation type="submission" date="2023-03" db="EMBL/GenBank/DDBJ databases">
        <title>Chromosome-level genomes of two armyworms, Mythimna separata and Mythimna loreyi, provide insights into the biosynthesis and reception of sex pheromones.</title>
        <authorList>
            <person name="Zhao H."/>
        </authorList>
    </citation>
    <scope>NUCLEOTIDE SEQUENCE</scope>
    <source>
        <strain evidence="1">BeijingLab</strain>
        <tissue evidence="1">Pupa</tissue>
    </source>
</reference>
<dbReference type="EMBL" id="JARGEI010000032">
    <property type="protein sequence ID" value="KAJ8704173.1"/>
    <property type="molecule type" value="Genomic_DNA"/>
</dbReference>
<keyword evidence="2" id="KW-1185">Reference proteome</keyword>
<protein>
    <submittedName>
        <fullName evidence="1">Uncharacterized protein</fullName>
    </submittedName>
</protein>
<sequence>MSVATYDKGEGTSGIRGQLYETKLLSLIFYRAKHDDSIEEFQLASNIADIGAFDDICIKVKMKGIAKPLIVCIQAKHKDDSEQTLDIDLIKYFRSYLKVRERFESDNKDELFKDKFEETESYFVIYTSGKDTFGKFAVGSEFASQRWHSQAK</sequence>
<dbReference type="Proteomes" id="UP001231518">
    <property type="component" value="Chromosome 31"/>
</dbReference>
<name>A0AAD7Y6H6_MYTSE</name>
<proteinExistence type="predicted"/>
<evidence type="ECO:0000313" key="2">
    <source>
        <dbReference type="Proteomes" id="UP001231518"/>
    </source>
</evidence>
<evidence type="ECO:0000313" key="1">
    <source>
        <dbReference type="EMBL" id="KAJ8704173.1"/>
    </source>
</evidence>
<dbReference type="AlphaFoldDB" id="A0AAD7Y6H6"/>